<evidence type="ECO:0000256" key="1">
    <source>
        <dbReference type="ARBA" id="ARBA00001964"/>
    </source>
</evidence>
<dbReference type="Pfam" id="PF00676">
    <property type="entry name" value="E1_dh"/>
    <property type="match status" value="1"/>
</dbReference>
<dbReference type="RefSeq" id="WP_208815413.1">
    <property type="nucleotide sequence ID" value="NZ_WVUH01000195.1"/>
</dbReference>
<name>A0ABS3VV59_MICEH</name>
<gene>
    <name evidence="5" type="ORF">GSF22_20775</name>
</gene>
<evidence type="ECO:0000313" key="5">
    <source>
        <dbReference type="EMBL" id="MBO4208424.1"/>
    </source>
</evidence>
<evidence type="ECO:0000259" key="4">
    <source>
        <dbReference type="Pfam" id="PF00676"/>
    </source>
</evidence>
<proteinExistence type="predicted"/>
<dbReference type="CDD" id="cd02000">
    <property type="entry name" value="TPP_E1_PDC_ADC_BCADC"/>
    <property type="match status" value="1"/>
</dbReference>
<evidence type="ECO:0000313" key="6">
    <source>
        <dbReference type="Proteomes" id="UP000823521"/>
    </source>
</evidence>
<dbReference type="Gene3D" id="3.40.50.970">
    <property type="match status" value="1"/>
</dbReference>
<organism evidence="5 6">
    <name type="scientific">Micromonospora echinofusca</name>
    <dbReference type="NCBI Taxonomy" id="47858"/>
    <lineage>
        <taxon>Bacteria</taxon>
        <taxon>Bacillati</taxon>
        <taxon>Actinomycetota</taxon>
        <taxon>Actinomycetes</taxon>
        <taxon>Micromonosporales</taxon>
        <taxon>Micromonosporaceae</taxon>
        <taxon>Micromonospora</taxon>
    </lineage>
</organism>
<dbReference type="InterPro" id="IPR001017">
    <property type="entry name" value="DH_E1"/>
</dbReference>
<keyword evidence="5" id="KW-0670">Pyruvate</keyword>
<dbReference type="InterPro" id="IPR050642">
    <property type="entry name" value="PDH_E1_Alpha_Subunit"/>
</dbReference>
<dbReference type="InterPro" id="IPR029061">
    <property type="entry name" value="THDP-binding"/>
</dbReference>
<keyword evidence="6" id="KW-1185">Reference proteome</keyword>
<sequence>MTSTPSSHERRAALGDPVQAYRRMQEIRSFEDRITGLFAQGLVHGTTHTCQGQEALDVGLANALRLDDIVTCTYRGHGIALALGMSPEAVLGEIMGRTSGCIGGVGGSMHLSDLDVGLLPTFAIVGAGLPVAAGAALAFQNRGEDRVAVAVCGDGATNIGAFHEAINMAAVWKLPVVFVVDNNLYGEYSRINLTTPVTDLSRRADAYGIPGESVDGMDLDTVGEALSRHVAAARSGAGPSLLEVRTYRFAGHSRADQATYRPAGELDVWRQRDPLVLRRAALIDAGIASAAELDAVEQSVRAMITDVVEATSAVPEPDARAMFANIMPPLATSTGGVR</sequence>
<reference evidence="5 6" key="1">
    <citation type="submission" date="2019-12" db="EMBL/GenBank/DDBJ databases">
        <title>Whole genome sequencing of endophytic Actinobacterium Micromonospora sp. MPMI6T.</title>
        <authorList>
            <person name="Evv R."/>
            <person name="Podile A.R."/>
        </authorList>
    </citation>
    <scope>NUCLEOTIDE SEQUENCE [LARGE SCALE GENOMIC DNA]</scope>
    <source>
        <strain evidence="5 6">MPMI6</strain>
    </source>
</reference>
<dbReference type="Proteomes" id="UP000823521">
    <property type="component" value="Unassembled WGS sequence"/>
</dbReference>
<accession>A0ABS3VV59</accession>
<dbReference type="EMBL" id="WVUH01000195">
    <property type="protein sequence ID" value="MBO4208424.1"/>
    <property type="molecule type" value="Genomic_DNA"/>
</dbReference>
<comment type="caution">
    <text evidence="5">The sequence shown here is derived from an EMBL/GenBank/DDBJ whole genome shotgun (WGS) entry which is preliminary data.</text>
</comment>
<keyword evidence="2" id="KW-0560">Oxidoreductase</keyword>
<dbReference type="SUPFAM" id="SSF52518">
    <property type="entry name" value="Thiamin diphosphate-binding fold (THDP-binding)"/>
    <property type="match status" value="1"/>
</dbReference>
<dbReference type="PANTHER" id="PTHR11516:SF41">
    <property type="entry name" value="3-METHYL-2-OXOBUTANOATE DEHYDROGENASE SUBUNIT ALPHA"/>
    <property type="match status" value="1"/>
</dbReference>
<dbReference type="PANTHER" id="PTHR11516">
    <property type="entry name" value="PYRUVATE DEHYDROGENASE E1 COMPONENT, ALPHA SUBUNIT BACTERIAL AND ORGANELLAR"/>
    <property type="match status" value="1"/>
</dbReference>
<feature type="domain" description="Dehydrogenase E1 component" evidence="4">
    <location>
        <begin position="22"/>
        <end position="318"/>
    </location>
</feature>
<evidence type="ECO:0000256" key="3">
    <source>
        <dbReference type="ARBA" id="ARBA00023052"/>
    </source>
</evidence>
<keyword evidence="3" id="KW-0786">Thiamine pyrophosphate</keyword>
<evidence type="ECO:0000256" key="2">
    <source>
        <dbReference type="ARBA" id="ARBA00023002"/>
    </source>
</evidence>
<protein>
    <submittedName>
        <fullName evidence="5">Pyruvate dehydrogenase (Acetyl-transferring) E1 component subunit alpha</fullName>
    </submittedName>
</protein>
<comment type="cofactor">
    <cofactor evidence="1">
        <name>thiamine diphosphate</name>
        <dbReference type="ChEBI" id="CHEBI:58937"/>
    </cofactor>
</comment>